<proteinExistence type="predicted"/>
<dbReference type="InterPro" id="IPR018683">
    <property type="entry name" value="DUF2169"/>
</dbReference>
<accession>A0A1Y0IE99</accession>
<dbReference type="KEGG" id="ome:OLMES_4844"/>
<feature type="domain" description="DUF2169" evidence="1">
    <location>
        <begin position="6"/>
        <end position="300"/>
    </location>
</feature>
<keyword evidence="3" id="KW-1185">Reference proteome</keyword>
<protein>
    <recommendedName>
        <fullName evidence="1">DUF2169 domain-containing protein</fullName>
    </recommendedName>
</protein>
<dbReference type="AlphaFoldDB" id="A0A1Y0IE99"/>
<name>A0A1Y0IE99_9GAMM</name>
<evidence type="ECO:0000313" key="3">
    <source>
        <dbReference type="Proteomes" id="UP000196027"/>
    </source>
</evidence>
<gene>
    <name evidence="2" type="ORF">OLMES_4844</name>
</gene>
<dbReference type="EMBL" id="CP021425">
    <property type="protein sequence ID" value="ARU58832.1"/>
    <property type="molecule type" value="Genomic_DNA"/>
</dbReference>
<sequence length="322" mass="35553">MQDKSGRDILLVMVKATFSIAPKVTVCREQQPLVMVDEYEGEPGFSTLLKSTDLYPPRPGVDVTVLGHVHAPAGKQATQLDAGIAIANHVQRLRVFGDRVWQGGIPSRAEPFTQMPLTYGNSFGGIHHFDPDQPIGPESAVFLAENPAGKGFAGRRGVREMEGMPLPNIEDPGALIRTIKDCPRPVGLGAIAPTWAPRVNYAGTYDDDWKTNRAPFLPLDFDERFFSVAPEGLMLPPGCIQGGELVQLFHLTPEAEVRFDIPICPLAVNVQFDFKTQSLPVLIEAITIEPDENRFQLLWKAQFPCERNSLRVPQVSVDFNRS</sequence>
<dbReference type="Pfam" id="PF09937">
    <property type="entry name" value="DUF2169"/>
    <property type="match status" value="1"/>
</dbReference>
<evidence type="ECO:0000259" key="1">
    <source>
        <dbReference type="Pfam" id="PF09937"/>
    </source>
</evidence>
<reference evidence="2 3" key="1">
    <citation type="submission" date="2017-05" db="EMBL/GenBank/DDBJ databases">
        <title>Genomic insights into alkan degradation activity of Oleiphilus messinensis.</title>
        <authorList>
            <person name="Kozyavkin S.A."/>
            <person name="Slesarev A.I."/>
            <person name="Golyshin P.N."/>
            <person name="Korzhenkov A."/>
            <person name="Golyshina O.N."/>
            <person name="Toshchakov S.V."/>
        </authorList>
    </citation>
    <scope>NUCLEOTIDE SEQUENCE [LARGE SCALE GENOMIC DNA]</scope>
    <source>
        <strain evidence="2 3">ME102</strain>
    </source>
</reference>
<dbReference type="Proteomes" id="UP000196027">
    <property type="component" value="Chromosome"/>
</dbReference>
<evidence type="ECO:0000313" key="2">
    <source>
        <dbReference type="EMBL" id="ARU58832.1"/>
    </source>
</evidence>
<organism evidence="2 3">
    <name type="scientific">Oleiphilus messinensis</name>
    <dbReference type="NCBI Taxonomy" id="141451"/>
    <lineage>
        <taxon>Bacteria</taxon>
        <taxon>Pseudomonadati</taxon>
        <taxon>Pseudomonadota</taxon>
        <taxon>Gammaproteobacteria</taxon>
        <taxon>Oceanospirillales</taxon>
        <taxon>Oleiphilaceae</taxon>
        <taxon>Oleiphilus</taxon>
    </lineage>
</organism>